<name>A0A2T0YEW0_9MICC</name>
<feature type="domain" description="GH26" evidence="6">
    <location>
        <begin position="52"/>
        <end position="397"/>
    </location>
</feature>
<dbReference type="AlphaFoldDB" id="A0A2T0YEW0"/>
<dbReference type="PROSITE" id="PS51257">
    <property type="entry name" value="PROKAR_LIPOPROTEIN"/>
    <property type="match status" value="1"/>
</dbReference>
<dbReference type="PANTHER" id="PTHR40079:SF4">
    <property type="entry name" value="GH26 DOMAIN-CONTAINING PROTEIN-RELATED"/>
    <property type="match status" value="1"/>
</dbReference>
<dbReference type="OrthoDB" id="9816550at2"/>
<dbReference type="EMBL" id="PVTY01000015">
    <property type="protein sequence ID" value="PRZ13425.1"/>
    <property type="molecule type" value="Genomic_DNA"/>
</dbReference>
<evidence type="ECO:0000259" key="6">
    <source>
        <dbReference type="PROSITE" id="PS51764"/>
    </source>
</evidence>
<dbReference type="RefSeq" id="WP_106123690.1">
    <property type="nucleotide sequence ID" value="NZ_PVTY01000015.1"/>
</dbReference>
<feature type="chain" id="PRO_5015419521" evidence="5">
    <location>
        <begin position="32"/>
        <end position="419"/>
    </location>
</feature>
<sequence>MRRRDFRFISVALTIATAGTLVGGCSSTSSAQENEAARAVMEFCQSEPPDQALTQALPPGLALPADRLTLGVNPDWDAETLDQFAATTGVAPGVAGSFVQMPLTADDRRRIQSAAEEVAGIGGVLMLTLEPHQGLDAVDDASVQELVELLATLNDSSVPVLLRFAHEMNGSWYPWGQQPQSYVQAFRKVAHAVAEGTSATEMLWAPNYGGGYPFTGGEFAAAGDQTAPASGSPDFEWADTNSDGALTEADDPYEPYYPGDDVVDWVGLTIYHYGGASQWDGNNVPEPDKFAAQLRGAYDGLGGDESGVPDFYARYAEDRDKPMAIPETAAFVTAAADPDLALEVKQGWWRQVYSQDLRTQFPQLRLVNWFNFDKPELESVDLVRWSVTTDARIGDAFGNDLVDSVATAADVVSCPEAPE</sequence>
<organism evidence="7 8">
    <name type="scientific">Nesterenkonia sandarakina</name>
    <dbReference type="NCBI Taxonomy" id="272918"/>
    <lineage>
        <taxon>Bacteria</taxon>
        <taxon>Bacillati</taxon>
        <taxon>Actinomycetota</taxon>
        <taxon>Actinomycetes</taxon>
        <taxon>Micrococcales</taxon>
        <taxon>Micrococcaceae</taxon>
        <taxon>Nesterenkonia</taxon>
    </lineage>
</organism>
<keyword evidence="2 4" id="KW-0378">Hydrolase</keyword>
<protein>
    <submittedName>
        <fullName evidence="7">Glycosyl hydrolase family 26</fullName>
    </submittedName>
</protein>
<gene>
    <name evidence="7" type="ORF">BCL67_11528</name>
</gene>
<feature type="active site" description="Proton donor" evidence="4">
    <location>
        <position position="167"/>
    </location>
</feature>
<evidence type="ECO:0000256" key="1">
    <source>
        <dbReference type="ARBA" id="ARBA00007754"/>
    </source>
</evidence>
<dbReference type="InterPro" id="IPR022790">
    <property type="entry name" value="GH26_dom"/>
</dbReference>
<evidence type="ECO:0000313" key="8">
    <source>
        <dbReference type="Proteomes" id="UP000238217"/>
    </source>
</evidence>
<keyword evidence="8" id="KW-1185">Reference proteome</keyword>
<keyword evidence="3 4" id="KW-0326">Glycosidase</keyword>
<dbReference type="GO" id="GO:0006080">
    <property type="term" value="P:substituted mannan metabolic process"/>
    <property type="evidence" value="ECO:0007669"/>
    <property type="project" value="InterPro"/>
</dbReference>
<dbReference type="PANTHER" id="PTHR40079">
    <property type="entry name" value="MANNAN ENDO-1,4-BETA-MANNOSIDASE E-RELATED"/>
    <property type="match status" value="1"/>
</dbReference>
<dbReference type="Pfam" id="PF02156">
    <property type="entry name" value="Glyco_hydro_26"/>
    <property type="match status" value="1"/>
</dbReference>
<evidence type="ECO:0000313" key="7">
    <source>
        <dbReference type="EMBL" id="PRZ13425.1"/>
    </source>
</evidence>
<evidence type="ECO:0000256" key="5">
    <source>
        <dbReference type="SAM" id="SignalP"/>
    </source>
</evidence>
<keyword evidence="5" id="KW-0732">Signal</keyword>
<evidence type="ECO:0000256" key="4">
    <source>
        <dbReference type="PROSITE-ProRule" id="PRU01100"/>
    </source>
</evidence>
<dbReference type="Proteomes" id="UP000238217">
    <property type="component" value="Unassembled WGS sequence"/>
</dbReference>
<dbReference type="GO" id="GO:0016985">
    <property type="term" value="F:mannan endo-1,4-beta-mannosidase activity"/>
    <property type="evidence" value="ECO:0007669"/>
    <property type="project" value="InterPro"/>
</dbReference>
<evidence type="ECO:0000256" key="2">
    <source>
        <dbReference type="ARBA" id="ARBA00022801"/>
    </source>
</evidence>
<comment type="similarity">
    <text evidence="1 4">Belongs to the glycosyl hydrolase 26 family.</text>
</comment>
<feature type="signal peptide" evidence="5">
    <location>
        <begin position="1"/>
        <end position="31"/>
    </location>
</feature>
<dbReference type="SUPFAM" id="SSF51445">
    <property type="entry name" value="(Trans)glycosidases"/>
    <property type="match status" value="1"/>
</dbReference>
<evidence type="ECO:0000256" key="3">
    <source>
        <dbReference type="ARBA" id="ARBA00023295"/>
    </source>
</evidence>
<accession>A0A2T0YEW0</accession>
<dbReference type="PROSITE" id="PS51764">
    <property type="entry name" value="GH26"/>
    <property type="match status" value="1"/>
</dbReference>
<dbReference type="InterPro" id="IPR000805">
    <property type="entry name" value="Glyco_hydro_26"/>
</dbReference>
<dbReference type="Gene3D" id="3.20.20.80">
    <property type="entry name" value="Glycosidases"/>
    <property type="match status" value="1"/>
</dbReference>
<proteinExistence type="inferred from homology"/>
<feature type="active site" description="Nucleophile" evidence="4">
    <location>
        <position position="327"/>
    </location>
</feature>
<dbReference type="InterPro" id="IPR017853">
    <property type="entry name" value="GH"/>
</dbReference>
<reference evidence="7 8" key="1">
    <citation type="submission" date="2018-03" db="EMBL/GenBank/DDBJ databases">
        <title>Comparative analysis of microorganisms from saline springs in Andes Mountain Range, Colombia.</title>
        <authorList>
            <person name="Rubin E."/>
        </authorList>
    </citation>
    <scope>NUCLEOTIDE SEQUENCE [LARGE SCALE GENOMIC DNA]</scope>
    <source>
        <strain evidence="7 8">CG 35</strain>
    </source>
</reference>
<comment type="caution">
    <text evidence="7">The sequence shown here is derived from an EMBL/GenBank/DDBJ whole genome shotgun (WGS) entry which is preliminary data.</text>
</comment>